<dbReference type="EMBL" id="CM042054">
    <property type="protein sequence ID" value="KAI3706972.1"/>
    <property type="molecule type" value="Genomic_DNA"/>
</dbReference>
<proteinExistence type="predicted"/>
<reference evidence="2" key="1">
    <citation type="journal article" date="2022" name="Mol. Ecol. Resour.">
        <title>The genomes of chicory, endive, great burdock and yacon provide insights into Asteraceae palaeo-polyploidization history and plant inulin production.</title>
        <authorList>
            <person name="Fan W."/>
            <person name="Wang S."/>
            <person name="Wang H."/>
            <person name="Wang A."/>
            <person name="Jiang F."/>
            <person name="Liu H."/>
            <person name="Zhao H."/>
            <person name="Xu D."/>
            <person name="Zhang Y."/>
        </authorList>
    </citation>
    <scope>NUCLEOTIDE SEQUENCE [LARGE SCALE GENOMIC DNA]</scope>
    <source>
        <strain evidence="2">cv. Niubang</strain>
    </source>
</reference>
<reference evidence="1 2" key="2">
    <citation type="journal article" date="2022" name="Mol. Ecol. Resour.">
        <title>The genomes of chicory, endive, great burdock and yacon provide insights into Asteraceae paleo-polyploidization history and plant inulin production.</title>
        <authorList>
            <person name="Fan W."/>
            <person name="Wang S."/>
            <person name="Wang H."/>
            <person name="Wang A."/>
            <person name="Jiang F."/>
            <person name="Liu H."/>
            <person name="Zhao H."/>
            <person name="Xu D."/>
            <person name="Zhang Y."/>
        </authorList>
    </citation>
    <scope>NUCLEOTIDE SEQUENCE [LARGE SCALE GENOMIC DNA]</scope>
    <source>
        <strain evidence="2">cv. Niubang</strain>
    </source>
</reference>
<organism evidence="1 2">
    <name type="scientific">Arctium lappa</name>
    <name type="common">Greater burdock</name>
    <name type="synonym">Lappa major</name>
    <dbReference type="NCBI Taxonomy" id="4217"/>
    <lineage>
        <taxon>Eukaryota</taxon>
        <taxon>Viridiplantae</taxon>
        <taxon>Streptophyta</taxon>
        <taxon>Embryophyta</taxon>
        <taxon>Tracheophyta</taxon>
        <taxon>Spermatophyta</taxon>
        <taxon>Magnoliopsida</taxon>
        <taxon>eudicotyledons</taxon>
        <taxon>Gunneridae</taxon>
        <taxon>Pentapetalae</taxon>
        <taxon>asterids</taxon>
        <taxon>campanulids</taxon>
        <taxon>Asterales</taxon>
        <taxon>Asteraceae</taxon>
        <taxon>Carduoideae</taxon>
        <taxon>Cardueae</taxon>
        <taxon>Arctiinae</taxon>
        <taxon>Arctium</taxon>
    </lineage>
</organism>
<keyword evidence="2" id="KW-1185">Reference proteome</keyword>
<evidence type="ECO:0000313" key="1">
    <source>
        <dbReference type="EMBL" id="KAI3706972.1"/>
    </source>
</evidence>
<evidence type="ECO:0000313" key="2">
    <source>
        <dbReference type="Proteomes" id="UP001055879"/>
    </source>
</evidence>
<protein>
    <submittedName>
        <fullName evidence="1">Uncharacterized protein</fullName>
    </submittedName>
</protein>
<sequence length="132" mass="14297">MKPTSSSKNNLDPHSGKPVYSRGSLPTFYWSHISGVHFKTNPDVVKLTPNKSTCHDRWVKIGNSAFSFGDTTTSLADLESLVYNQSLVPFACQQPGPSETSTLPLVTDITFEQGVRPSGVCMIASSTSGKLF</sequence>
<dbReference type="Proteomes" id="UP001055879">
    <property type="component" value="Linkage Group LG08"/>
</dbReference>
<comment type="caution">
    <text evidence="1">The sequence shown here is derived from an EMBL/GenBank/DDBJ whole genome shotgun (WGS) entry which is preliminary data.</text>
</comment>
<accession>A0ACB9A9U6</accession>
<name>A0ACB9A9U6_ARCLA</name>
<gene>
    <name evidence="1" type="ORF">L6452_25095</name>
</gene>